<dbReference type="InterPro" id="IPR029052">
    <property type="entry name" value="Metallo-depent_PP-like"/>
</dbReference>
<organism evidence="3 4">
    <name type="scientific">Spirochaeta africana (strain ATCC 700263 / DSM 8902 / Z-7692)</name>
    <dbReference type="NCBI Taxonomy" id="889378"/>
    <lineage>
        <taxon>Bacteria</taxon>
        <taxon>Pseudomonadati</taxon>
        <taxon>Spirochaetota</taxon>
        <taxon>Spirochaetia</taxon>
        <taxon>Spirochaetales</taxon>
        <taxon>Spirochaetaceae</taxon>
        <taxon>Spirochaeta</taxon>
    </lineage>
</organism>
<evidence type="ECO:0000256" key="1">
    <source>
        <dbReference type="SAM" id="MobiDB-lite"/>
    </source>
</evidence>
<dbReference type="AlphaFoldDB" id="H9ULA0"/>
<evidence type="ECO:0000313" key="3">
    <source>
        <dbReference type="EMBL" id="AFG38293.1"/>
    </source>
</evidence>
<proteinExistence type="predicted"/>
<keyword evidence="4" id="KW-1185">Reference proteome</keyword>
<feature type="region of interest" description="Disordered" evidence="1">
    <location>
        <begin position="344"/>
        <end position="369"/>
    </location>
</feature>
<dbReference type="GO" id="GO:0016787">
    <property type="term" value="F:hydrolase activity"/>
    <property type="evidence" value="ECO:0007669"/>
    <property type="project" value="InterPro"/>
</dbReference>
<dbReference type="PATRIC" id="fig|889378.3.peg.2234"/>
<dbReference type="Pfam" id="PF00149">
    <property type="entry name" value="Metallophos"/>
    <property type="match status" value="1"/>
</dbReference>
<feature type="domain" description="Calcineurin-like phosphoesterase" evidence="2">
    <location>
        <begin position="41"/>
        <end position="241"/>
    </location>
</feature>
<dbReference type="HOGENOM" id="CLU_065964_0_0_12"/>
<evidence type="ECO:0000259" key="2">
    <source>
        <dbReference type="Pfam" id="PF00149"/>
    </source>
</evidence>
<name>H9ULA0_SPIAZ</name>
<reference evidence="4" key="1">
    <citation type="journal article" date="2013" name="Stand. Genomic Sci.">
        <title>Complete genome sequence of the halophilic bacterium Spirochaeta africana type strain (Z-7692(T)) from the alkaline Lake Magadi in the East African Rift.</title>
        <authorList>
            <person name="Liolos K."/>
            <person name="Abt B."/>
            <person name="Scheuner C."/>
            <person name="Teshima H."/>
            <person name="Held B."/>
            <person name="Lapidus A."/>
            <person name="Nolan M."/>
            <person name="Lucas S."/>
            <person name="Deshpande S."/>
            <person name="Cheng J.F."/>
            <person name="Tapia R."/>
            <person name="Goodwin L.A."/>
            <person name="Pitluck S."/>
            <person name="Pagani I."/>
            <person name="Ivanova N."/>
            <person name="Mavromatis K."/>
            <person name="Mikhailova N."/>
            <person name="Huntemann M."/>
            <person name="Pati A."/>
            <person name="Chen A."/>
            <person name="Palaniappan K."/>
            <person name="Land M."/>
            <person name="Rohde M."/>
            <person name="Tindall B.J."/>
            <person name="Detter J.C."/>
            <person name="Goker M."/>
            <person name="Bristow J."/>
            <person name="Eisen J.A."/>
            <person name="Markowitz V."/>
            <person name="Hugenholtz P."/>
            <person name="Woyke T."/>
            <person name="Klenk H.P."/>
            <person name="Kyrpides N.C."/>
        </authorList>
    </citation>
    <scope>NUCLEOTIDE SEQUENCE</scope>
    <source>
        <strain evidence="4">ATCC 700263 / DSM 8902 / Z-7692</strain>
    </source>
</reference>
<dbReference type="KEGG" id="sfc:Spiaf_2257"/>
<dbReference type="Proteomes" id="UP000007383">
    <property type="component" value="Chromosome"/>
</dbReference>
<dbReference type="InterPro" id="IPR004843">
    <property type="entry name" value="Calcineurin-like_PHP"/>
</dbReference>
<gene>
    <name evidence="3" type="ordered locus">Spiaf_2257</name>
</gene>
<accession>H9ULA0</accession>
<dbReference type="eggNOG" id="COG0622">
    <property type="taxonomic scope" value="Bacteria"/>
</dbReference>
<dbReference type="STRING" id="889378.Spiaf_2257"/>
<evidence type="ECO:0000313" key="4">
    <source>
        <dbReference type="Proteomes" id="UP000007383"/>
    </source>
</evidence>
<protein>
    <recommendedName>
        <fullName evidence="2">Calcineurin-like phosphoesterase domain-containing protein</fullName>
    </recommendedName>
</protein>
<sequence length="369" mass="42173">MLGAMRKPDPFRGVGPALDRLYAAAADTPGQRYDIQDPNSRMIILSDLHRGARNRADDFRHSERAFNAALGYYYELGYTLVILGDAEELWQERPADILQAYRHSLDLEAEFHRQGRYLRFWGNHDDEWRSRSKVRRYLSRVFGPDLRVHEGLQLHITEGEQELGRLFLVHGHQGSLEGDRWGGLSRFLVRTLYRPFQRLTGFSHSTPATSWELREGHNRALHDWTTRHPEVLLIAGHTHRPVYASQTHPDQLLEDMQQLRDLAAHPDTPTADRPGIRASLAERAAELEWARAQQASQSGDEGTAAAPRQPRYFNTGCCCYTDGQITGIELCGNEIRLVRWPDKQGRPRPEILAPVSPDGKPGIRELLRQ</sequence>
<dbReference type="EMBL" id="CP003282">
    <property type="protein sequence ID" value="AFG38293.1"/>
    <property type="molecule type" value="Genomic_DNA"/>
</dbReference>
<dbReference type="SUPFAM" id="SSF56300">
    <property type="entry name" value="Metallo-dependent phosphatases"/>
    <property type="match status" value="1"/>
</dbReference>